<evidence type="ECO:0000313" key="5">
    <source>
        <dbReference type="Ensembl" id="ENSLLTP00000001116.1"/>
    </source>
</evidence>
<evidence type="ECO:0000256" key="3">
    <source>
        <dbReference type="PIRSR" id="PIRSR606689-1"/>
    </source>
</evidence>
<dbReference type="InterPro" id="IPR027417">
    <property type="entry name" value="P-loop_NTPase"/>
</dbReference>
<feature type="binding site" evidence="4">
    <location>
        <position position="30"/>
    </location>
    <ligand>
        <name>Mg(2+)</name>
        <dbReference type="ChEBI" id="CHEBI:18420"/>
    </ligand>
</feature>
<evidence type="ECO:0008006" key="7">
    <source>
        <dbReference type="Google" id="ProtNLM"/>
    </source>
</evidence>
<dbReference type="Pfam" id="PF00025">
    <property type="entry name" value="Arf"/>
    <property type="match status" value="1"/>
</dbReference>
<evidence type="ECO:0000313" key="6">
    <source>
        <dbReference type="Proteomes" id="UP000694406"/>
    </source>
</evidence>
<keyword evidence="6" id="KW-1185">Reference proteome</keyword>
<dbReference type="AlphaFoldDB" id="A0A8C5RBX9"/>
<keyword evidence="1 3" id="KW-0547">Nucleotide-binding</keyword>
<accession>A0A8C5RBX9</accession>
<reference evidence="5" key="2">
    <citation type="submission" date="2025-09" db="UniProtKB">
        <authorList>
            <consortium name="Ensembl"/>
        </authorList>
    </citation>
    <scope>IDENTIFICATION</scope>
</reference>
<keyword evidence="4" id="KW-0479">Metal-binding</keyword>
<dbReference type="GO" id="GO:0005525">
    <property type="term" value="F:GTP binding"/>
    <property type="evidence" value="ECO:0007669"/>
    <property type="project" value="UniProtKB-KW"/>
</dbReference>
<feature type="binding site" evidence="4">
    <location>
        <position position="47"/>
    </location>
    <ligand>
        <name>Mg(2+)</name>
        <dbReference type="ChEBI" id="CHEBI:18420"/>
    </ligand>
</feature>
<dbReference type="GO" id="GO:0046872">
    <property type="term" value="F:metal ion binding"/>
    <property type="evidence" value="ECO:0007669"/>
    <property type="project" value="UniProtKB-KW"/>
</dbReference>
<dbReference type="Ensembl" id="ENSLLTT00000001158.1">
    <property type="protein sequence ID" value="ENSLLTP00000001116.1"/>
    <property type="gene ID" value="ENSLLTG00000000873.1"/>
</dbReference>
<feature type="binding site" evidence="3">
    <location>
        <begin position="23"/>
        <end position="30"/>
    </location>
    <ligand>
        <name>GTP</name>
        <dbReference type="ChEBI" id="CHEBI:37565"/>
    </ligand>
</feature>
<dbReference type="Proteomes" id="UP000694406">
    <property type="component" value="Unplaced"/>
</dbReference>
<reference evidence="5" key="1">
    <citation type="submission" date="2025-08" db="UniProtKB">
        <authorList>
            <consortium name="Ensembl"/>
        </authorList>
    </citation>
    <scope>IDENTIFICATION</scope>
</reference>
<protein>
    <recommendedName>
        <fullName evidence="7">ADP-ribosylation factor</fullName>
    </recommendedName>
</protein>
<dbReference type="PANTHER" id="PTHR11711">
    <property type="entry name" value="ADP RIBOSYLATION FACTOR-RELATED"/>
    <property type="match status" value="1"/>
</dbReference>
<evidence type="ECO:0000256" key="1">
    <source>
        <dbReference type="ARBA" id="ARBA00022741"/>
    </source>
</evidence>
<dbReference type="SUPFAM" id="SSF52540">
    <property type="entry name" value="P-loop containing nucleoside triphosphate hydrolases"/>
    <property type="match status" value="1"/>
</dbReference>
<proteinExistence type="predicted"/>
<feature type="binding site" evidence="3">
    <location>
        <position position="70"/>
    </location>
    <ligand>
        <name>GTP</name>
        <dbReference type="ChEBI" id="CHEBI:37565"/>
    </ligand>
</feature>
<dbReference type="Gene3D" id="3.40.50.300">
    <property type="entry name" value="P-loop containing nucleotide triphosphate hydrolases"/>
    <property type="match status" value="1"/>
</dbReference>
<evidence type="ECO:0000256" key="2">
    <source>
        <dbReference type="ARBA" id="ARBA00023134"/>
    </source>
</evidence>
<dbReference type="GO" id="GO:0003924">
    <property type="term" value="F:GTPase activity"/>
    <property type="evidence" value="ECO:0007669"/>
    <property type="project" value="InterPro"/>
</dbReference>
<name>A0A8C5RBX9_LATLA</name>
<dbReference type="GeneTree" id="ENSGT00940000165938"/>
<sequence length="82" mass="9235">MGLLFSRIYDSFYGMEARILLLGLDAAGKTTFLSKLNLNEATSTIPTMGFNVETVQTFNNVSFTMWDISGQELFPEIFLKRA</sequence>
<dbReference type="InterPro" id="IPR006689">
    <property type="entry name" value="Small_GTPase_ARF/SAR"/>
</dbReference>
<organism evidence="5 6">
    <name type="scientific">Laticauda laticaudata</name>
    <name type="common">Blue-ringed sea krait</name>
    <name type="synonym">Blue-lipped sea krait</name>
    <dbReference type="NCBI Taxonomy" id="8630"/>
    <lineage>
        <taxon>Eukaryota</taxon>
        <taxon>Metazoa</taxon>
        <taxon>Chordata</taxon>
        <taxon>Craniata</taxon>
        <taxon>Vertebrata</taxon>
        <taxon>Euteleostomi</taxon>
        <taxon>Lepidosauria</taxon>
        <taxon>Squamata</taxon>
        <taxon>Bifurcata</taxon>
        <taxon>Unidentata</taxon>
        <taxon>Episquamata</taxon>
        <taxon>Toxicofera</taxon>
        <taxon>Serpentes</taxon>
        <taxon>Colubroidea</taxon>
        <taxon>Elapidae</taxon>
        <taxon>Laticaudinae</taxon>
        <taxon>Laticauda</taxon>
    </lineage>
</organism>
<dbReference type="InterPro" id="IPR024156">
    <property type="entry name" value="Small_GTPase_ARF"/>
</dbReference>
<keyword evidence="2 3" id="KW-0342">GTP-binding</keyword>
<evidence type="ECO:0000256" key="4">
    <source>
        <dbReference type="PIRSR" id="PIRSR606689-2"/>
    </source>
</evidence>
<keyword evidence="4" id="KW-0460">Magnesium</keyword>